<dbReference type="Proteomes" id="UP001177003">
    <property type="component" value="Chromosome 8"/>
</dbReference>
<reference evidence="2" key="1">
    <citation type="submission" date="2023-04" db="EMBL/GenBank/DDBJ databases">
        <authorList>
            <person name="Vijverberg K."/>
            <person name="Xiong W."/>
            <person name="Schranz E."/>
        </authorList>
    </citation>
    <scope>NUCLEOTIDE SEQUENCE</scope>
</reference>
<feature type="region of interest" description="Disordered" evidence="1">
    <location>
        <begin position="95"/>
        <end position="168"/>
    </location>
</feature>
<accession>A0AA35ZWS6</accession>
<keyword evidence="3" id="KW-1185">Reference proteome</keyword>
<feature type="region of interest" description="Disordered" evidence="1">
    <location>
        <begin position="1"/>
        <end position="35"/>
    </location>
</feature>
<evidence type="ECO:0000256" key="1">
    <source>
        <dbReference type="SAM" id="MobiDB-lite"/>
    </source>
</evidence>
<evidence type="ECO:0000313" key="2">
    <source>
        <dbReference type="EMBL" id="CAI9299282.1"/>
    </source>
</evidence>
<evidence type="ECO:0000313" key="3">
    <source>
        <dbReference type="Proteomes" id="UP001177003"/>
    </source>
</evidence>
<organism evidence="2 3">
    <name type="scientific">Lactuca saligna</name>
    <name type="common">Willowleaf lettuce</name>
    <dbReference type="NCBI Taxonomy" id="75948"/>
    <lineage>
        <taxon>Eukaryota</taxon>
        <taxon>Viridiplantae</taxon>
        <taxon>Streptophyta</taxon>
        <taxon>Embryophyta</taxon>
        <taxon>Tracheophyta</taxon>
        <taxon>Spermatophyta</taxon>
        <taxon>Magnoliopsida</taxon>
        <taxon>eudicotyledons</taxon>
        <taxon>Gunneridae</taxon>
        <taxon>Pentapetalae</taxon>
        <taxon>asterids</taxon>
        <taxon>campanulids</taxon>
        <taxon>Asterales</taxon>
        <taxon>Asteraceae</taxon>
        <taxon>Cichorioideae</taxon>
        <taxon>Cichorieae</taxon>
        <taxon>Lactucinae</taxon>
        <taxon>Lactuca</taxon>
    </lineage>
</organism>
<protein>
    <submittedName>
        <fullName evidence="2">Uncharacterized protein</fullName>
    </submittedName>
</protein>
<feature type="compositionally biased region" description="Basic residues" evidence="1">
    <location>
        <begin position="115"/>
        <end position="124"/>
    </location>
</feature>
<dbReference type="AlphaFoldDB" id="A0AA35ZWS6"/>
<sequence>MKSKRSKKTDAGSFEKQVKESKSTKILKKLPVTEAEPTKPEVLVANTPSTEKEIIPSKTGVFRRIKMKSKHKSRSPLTNVVRKPQVTHQGLLLREIPAPASPSSKKPRATDMAKHISKKKKKSKMIISSEYAVHEDETIPETPEADLHKESSTPTQTYVIPPEDSVTK</sequence>
<dbReference type="EMBL" id="OX465084">
    <property type="protein sequence ID" value="CAI9299282.1"/>
    <property type="molecule type" value="Genomic_DNA"/>
</dbReference>
<gene>
    <name evidence="2" type="ORF">LSALG_LOCUS37997</name>
</gene>
<name>A0AA35ZWS6_LACSI</name>
<proteinExistence type="predicted"/>